<dbReference type="SUPFAM" id="SSF141493">
    <property type="entry name" value="Allene oxide cyclase-like"/>
    <property type="match status" value="1"/>
</dbReference>
<name>A0A401ZUK1_9CHLR</name>
<evidence type="ECO:0008006" key="4">
    <source>
        <dbReference type="Google" id="ProtNLM"/>
    </source>
</evidence>
<evidence type="ECO:0000313" key="2">
    <source>
        <dbReference type="EMBL" id="GCE10628.1"/>
    </source>
</evidence>
<evidence type="ECO:0000313" key="3">
    <source>
        <dbReference type="Proteomes" id="UP000287352"/>
    </source>
</evidence>
<reference evidence="3" key="1">
    <citation type="submission" date="2018-12" db="EMBL/GenBank/DDBJ databases">
        <title>Tengunoibacter tsumagoiensis gen. nov., sp. nov., Dictyobacter kobayashii sp. nov., D. alpinus sp. nov., and D. joshuensis sp. nov. and description of Dictyobacteraceae fam. nov. within the order Ktedonobacterales isolated from Tengu-no-mugimeshi.</title>
        <authorList>
            <person name="Wang C.M."/>
            <person name="Zheng Y."/>
            <person name="Sakai Y."/>
            <person name="Toyoda A."/>
            <person name="Minakuchi Y."/>
            <person name="Abe K."/>
            <person name="Yokota A."/>
            <person name="Yabe S."/>
        </authorList>
    </citation>
    <scope>NUCLEOTIDE SEQUENCE [LARGE SCALE GENOMIC DNA]</scope>
    <source>
        <strain evidence="3">Uno3</strain>
    </source>
</reference>
<evidence type="ECO:0000256" key="1">
    <source>
        <dbReference type="SAM" id="SignalP"/>
    </source>
</evidence>
<keyword evidence="1" id="KW-0732">Signal</keyword>
<accession>A0A401ZUK1</accession>
<dbReference type="GO" id="GO:0017000">
    <property type="term" value="P:antibiotic biosynthetic process"/>
    <property type="evidence" value="ECO:0007669"/>
    <property type="project" value="InterPro"/>
</dbReference>
<dbReference type="RefSeq" id="WP_126578218.1">
    <property type="nucleotide sequence ID" value="NZ_BIFR01000001.1"/>
</dbReference>
<dbReference type="Proteomes" id="UP000287352">
    <property type="component" value="Unassembled WGS sequence"/>
</dbReference>
<comment type="caution">
    <text evidence="2">The sequence shown here is derived from an EMBL/GenBank/DDBJ whole genome shotgun (WGS) entry which is preliminary data.</text>
</comment>
<dbReference type="AlphaFoldDB" id="A0A401ZUK1"/>
<dbReference type="GO" id="GO:0046423">
    <property type="term" value="F:allene-oxide cyclase activity"/>
    <property type="evidence" value="ECO:0007669"/>
    <property type="project" value="InterPro"/>
</dbReference>
<dbReference type="Gene3D" id="2.40.480.10">
    <property type="entry name" value="Allene oxide cyclase-like"/>
    <property type="match status" value="1"/>
</dbReference>
<dbReference type="InterPro" id="IPR044859">
    <property type="entry name" value="Allene_oxi_cyc_Dirigent"/>
</dbReference>
<proteinExistence type="predicted"/>
<dbReference type="InterPro" id="IPR034871">
    <property type="entry name" value="Allene_oxi_cyc_sf"/>
</dbReference>
<feature type="signal peptide" evidence="1">
    <location>
        <begin position="1"/>
        <end position="21"/>
    </location>
</feature>
<feature type="chain" id="PRO_5019126849" description="Allene oxide cyclase" evidence="1">
    <location>
        <begin position="22"/>
        <end position="152"/>
    </location>
</feature>
<sequence>MRKFIMAAAFIVSGLAFLGGAAQLAHVNASSNKDLHVYEHAAGDVLVVVGKNKNAVGNYNVFSSPVYDSKDSKRVGTVNGECLYTSSSDELCTFAVDLSDGQLIVEGRTAGSGNTTIYAVTGGTKAFKGASGDVTVVADKKHKEYEYFFHLN</sequence>
<keyword evidence="3" id="KW-1185">Reference proteome</keyword>
<dbReference type="EMBL" id="BIFR01000001">
    <property type="protein sequence ID" value="GCE10628.1"/>
    <property type="molecule type" value="Genomic_DNA"/>
</dbReference>
<protein>
    <recommendedName>
        <fullName evidence="4">Allene oxide cyclase</fullName>
    </recommendedName>
</protein>
<dbReference type="GO" id="GO:0009695">
    <property type="term" value="P:jasmonic acid biosynthetic process"/>
    <property type="evidence" value="ECO:0007669"/>
    <property type="project" value="InterPro"/>
</dbReference>
<organism evidence="2 3">
    <name type="scientific">Tengunoibacter tsumagoiensis</name>
    <dbReference type="NCBI Taxonomy" id="2014871"/>
    <lineage>
        <taxon>Bacteria</taxon>
        <taxon>Bacillati</taxon>
        <taxon>Chloroflexota</taxon>
        <taxon>Ktedonobacteria</taxon>
        <taxon>Ktedonobacterales</taxon>
        <taxon>Dictyobacteraceae</taxon>
        <taxon>Tengunoibacter</taxon>
    </lineage>
</organism>
<gene>
    <name evidence="2" type="ORF">KTT_04870</name>
</gene>